<evidence type="ECO:0000313" key="2">
    <source>
        <dbReference type="Proteomes" id="UP000828390"/>
    </source>
</evidence>
<accession>A0A9D3Z073</accession>
<gene>
    <name evidence="1" type="ORF">DPMN_067723</name>
</gene>
<organism evidence="1 2">
    <name type="scientific">Dreissena polymorpha</name>
    <name type="common">Zebra mussel</name>
    <name type="synonym">Mytilus polymorpha</name>
    <dbReference type="NCBI Taxonomy" id="45954"/>
    <lineage>
        <taxon>Eukaryota</taxon>
        <taxon>Metazoa</taxon>
        <taxon>Spiralia</taxon>
        <taxon>Lophotrochozoa</taxon>
        <taxon>Mollusca</taxon>
        <taxon>Bivalvia</taxon>
        <taxon>Autobranchia</taxon>
        <taxon>Heteroconchia</taxon>
        <taxon>Euheterodonta</taxon>
        <taxon>Imparidentia</taxon>
        <taxon>Neoheterodontei</taxon>
        <taxon>Myida</taxon>
        <taxon>Dreissenoidea</taxon>
        <taxon>Dreissenidae</taxon>
        <taxon>Dreissena</taxon>
    </lineage>
</organism>
<comment type="caution">
    <text evidence="1">The sequence shown here is derived from an EMBL/GenBank/DDBJ whole genome shotgun (WGS) entry which is preliminary data.</text>
</comment>
<dbReference type="InterPro" id="IPR011042">
    <property type="entry name" value="6-blade_b-propeller_TolB-like"/>
</dbReference>
<reference evidence="1" key="2">
    <citation type="submission" date="2020-11" db="EMBL/GenBank/DDBJ databases">
        <authorList>
            <person name="McCartney M.A."/>
            <person name="Auch B."/>
            <person name="Kono T."/>
            <person name="Mallez S."/>
            <person name="Becker A."/>
            <person name="Gohl D.M."/>
            <person name="Silverstein K.A.T."/>
            <person name="Koren S."/>
            <person name="Bechman K.B."/>
            <person name="Herman A."/>
            <person name="Abrahante J.E."/>
            <person name="Garbe J."/>
        </authorList>
    </citation>
    <scope>NUCLEOTIDE SEQUENCE</scope>
    <source>
        <strain evidence="1">Duluth1</strain>
        <tissue evidence="1">Whole animal</tissue>
    </source>
</reference>
<dbReference type="SUPFAM" id="SSF101898">
    <property type="entry name" value="NHL repeat"/>
    <property type="match status" value="1"/>
</dbReference>
<proteinExistence type="predicted"/>
<dbReference type="Gene3D" id="2.120.10.30">
    <property type="entry name" value="TolB, C-terminal domain"/>
    <property type="match status" value="1"/>
</dbReference>
<reference evidence="1" key="1">
    <citation type="journal article" date="2019" name="bioRxiv">
        <title>The Genome of the Zebra Mussel, Dreissena polymorpha: A Resource for Invasive Species Research.</title>
        <authorList>
            <person name="McCartney M.A."/>
            <person name="Auch B."/>
            <person name="Kono T."/>
            <person name="Mallez S."/>
            <person name="Zhang Y."/>
            <person name="Obille A."/>
            <person name="Becker A."/>
            <person name="Abrahante J.E."/>
            <person name="Garbe J."/>
            <person name="Badalamenti J.P."/>
            <person name="Herman A."/>
            <person name="Mangelson H."/>
            <person name="Liachko I."/>
            <person name="Sullivan S."/>
            <person name="Sone E.D."/>
            <person name="Koren S."/>
            <person name="Silverstein K.A.T."/>
            <person name="Beckman K.B."/>
            <person name="Gohl D.M."/>
        </authorList>
    </citation>
    <scope>NUCLEOTIDE SEQUENCE</scope>
    <source>
        <strain evidence="1">Duluth1</strain>
        <tissue evidence="1">Whole animal</tissue>
    </source>
</reference>
<name>A0A9D3Z073_DREPO</name>
<sequence>MKKLQDNQEASIRSVQMSYDEQLHKIQKTRGEINAVLDTIEQKTLKEMKDTLTKLQASCKDDVDKCIRLQDELKQLRDAIQDISDKNKLELSFIATRKCEEKKQESESFLKKNSLQAKVSITFQAYHEIIQYLSKLSGLGRIEHSTQTLMGQGDPNKVFIVQGKSVQNMKISSDSDECHITAILVLPDRQVLVADNYNKSVKLLDQQYQVVSHCSVTAYPQDLCDITPSEVAVAVNDHGNNIHEVQFITVNNMKMVTGRKLQLSHTCYGIAFHQGDLYITADTALYMYALNGKLVNKIYENNTDSFTGKNHSLLIFISLGIYLINRLRIYNQFLIST</sequence>
<keyword evidence="2" id="KW-1185">Reference proteome</keyword>
<dbReference type="AlphaFoldDB" id="A0A9D3Z073"/>
<protein>
    <submittedName>
        <fullName evidence="1">Uncharacterized protein</fullName>
    </submittedName>
</protein>
<evidence type="ECO:0000313" key="1">
    <source>
        <dbReference type="EMBL" id="KAH3708276.1"/>
    </source>
</evidence>
<dbReference type="Proteomes" id="UP000828390">
    <property type="component" value="Unassembled WGS sequence"/>
</dbReference>
<dbReference type="EMBL" id="JAIWYP010000014">
    <property type="protein sequence ID" value="KAH3708276.1"/>
    <property type="molecule type" value="Genomic_DNA"/>
</dbReference>